<dbReference type="InterPro" id="IPR003399">
    <property type="entry name" value="Mce/MlaD"/>
</dbReference>
<proteinExistence type="predicted"/>
<feature type="domain" description="Mce/MlaD" evidence="2">
    <location>
        <begin position="41"/>
        <end position="115"/>
    </location>
</feature>
<evidence type="ECO:0000259" key="3">
    <source>
        <dbReference type="Pfam" id="PF11887"/>
    </source>
</evidence>
<dbReference type="NCBIfam" id="TIGR00996">
    <property type="entry name" value="Mtu_fam_mce"/>
    <property type="match status" value="1"/>
</dbReference>
<dbReference type="InterPro" id="IPR052336">
    <property type="entry name" value="MlaD_Phospholipid_Transporter"/>
</dbReference>
<dbReference type="OrthoDB" id="3460188at2"/>
<feature type="domain" description="Mammalian cell entry C-terminal" evidence="3">
    <location>
        <begin position="123"/>
        <end position="342"/>
    </location>
</feature>
<accession>A0A143QEW0</accession>
<protein>
    <recommendedName>
        <fullName evidence="6">Mammalian cell entry protein</fullName>
    </recommendedName>
</protein>
<dbReference type="InterPro" id="IPR024516">
    <property type="entry name" value="Mce_C"/>
</dbReference>
<reference evidence="4 5" key="1">
    <citation type="journal article" date="2016" name="Genome Announc.">
        <title>Complete Genome and Plasmid Sequences for Rhodococcus fascians D188 and Draft Sequences for Rhodococcus Isolates PBTS 1 and PBTS 2.</title>
        <authorList>
            <person name="Stamler R.A."/>
            <person name="Vereecke D."/>
            <person name="Zhang Y."/>
            <person name="Schilkey F."/>
            <person name="Devitt N."/>
            <person name="Randall J.J."/>
        </authorList>
    </citation>
    <scope>NUCLEOTIDE SEQUENCE [LARGE SCALE GENOMIC DNA]</scope>
    <source>
        <strain evidence="4 5">PBTS2</strain>
    </source>
</reference>
<dbReference type="Pfam" id="PF02470">
    <property type="entry name" value="MlaD"/>
    <property type="match status" value="1"/>
</dbReference>
<gene>
    <name evidence="4" type="ORF">A3Q41_00401</name>
</gene>
<dbReference type="RefSeq" id="WP_008713865.1">
    <property type="nucleotide sequence ID" value="NZ_CP015220.1"/>
</dbReference>
<evidence type="ECO:0000256" key="1">
    <source>
        <dbReference type="SAM" id="MobiDB-lite"/>
    </source>
</evidence>
<evidence type="ECO:0008006" key="6">
    <source>
        <dbReference type="Google" id="ProtNLM"/>
    </source>
</evidence>
<evidence type="ECO:0000313" key="4">
    <source>
        <dbReference type="EMBL" id="AMY21725.1"/>
    </source>
</evidence>
<name>A0A143QEW0_RHOFA</name>
<keyword evidence="5" id="KW-1185">Reference proteome</keyword>
<dbReference type="KEGG" id="rhs:A3Q41_00401"/>
<evidence type="ECO:0000313" key="5">
    <source>
        <dbReference type="Proteomes" id="UP000076038"/>
    </source>
</evidence>
<dbReference type="Proteomes" id="UP000076038">
    <property type="component" value="Chromosome"/>
</dbReference>
<dbReference type="GO" id="GO:0051701">
    <property type="term" value="P:biological process involved in interaction with host"/>
    <property type="evidence" value="ECO:0007669"/>
    <property type="project" value="TreeGrafter"/>
</dbReference>
<dbReference type="Pfam" id="PF11887">
    <property type="entry name" value="Mce4_CUP1"/>
    <property type="match status" value="1"/>
</dbReference>
<evidence type="ECO:0000259" key="2">
    <source>
        <dbReference type="Pfam" id="PF02470"/>
    </source>
</evidence>
<dbReference type="InterPro" id="IPR005693">
    <property type="entry name" value="Mce"/>
</dbReference>
<feature type="region of interest" description="Disordered" evidence="1">
    <location>
        <begin position="375"/>
        <end position="396"/>
    </location>
</feature>
<dbReference type="PANTHER" id="PTHR33371:SF19">
    <property type="entry name" value="MCE-FAMILY PROTEIN MCE4A"/>
    <property type="match status" value="1"/>
</dbReference>
<dbReference type="PATRIC" id="fig|1653479.3.peg.402"/>
<dbReference type="EMBL" id="CP015220">
    <property type="protein sequence ID" value="AMY21725.1"/>
    <property type="molecule type" value="Genomic_DNA"/>
</dbReference>
<dbReference type="GO" id="GO:0005576">
    <property type="term" value="C:extracellular region"/>
    <property type="evidence" value="ECO:0007669"/>
    <property type="project" value="TreeGrafter"/>
</dbReference>
<dbReference type="AlphaFoldDB" id="A0A143QEW0"/>
<organism evidence="4 5">
    <name type="scientific">Rhodococcoides fascians</name>
    <name type="common">Rhodococcus fascians</name>
    <dbReference type="NCBI Taxonomy" id="1828"/>
    <lineage>
        <taxon>Bacteria</taxon>
        <taxon>Bacillati</taxon>
        <taxon>Actinomycetota</taxon>
        <taxon>Actinomycetes</taxon>
        <taxon>Mycobacteriales</taxon>
        <taxon>Nocardiaceae</taxon>
        <taxon>Rhodococcoides</taxon>
    </lineage>
</organism>
<reference evidence="5" key="2">
    <citation type="submission" date="2016-04" db="EMBL/GenBank/DDBJ databases">
        <title>Complete Genome and Plasmid Sequences for Rhodococcus fascians D188 and Draft Sequences for Rhodococcus spp. Isolates PBTS 1 and PBTS 2.</title>
        <authorList>
            <person name="Stamer R."/>
            <person name="Vereecke D."/>
            <person name="Zhang Y."/>
            <person name="Schilkey F."/>
            <person name="Devitt N."/>
            <person name="Randall J."/>
        </authorList>
    </citation>
    <scope>NUCLEOTIDE SEQUENCE [LARGE SCALE GENOMIC DNA]</scope>
    <source>
        <strain evidence="5">PBTS2</strain>
    </source>
</reference>
<sequence length="451" mass="47537">MIDSPSRLKRVLLGLAFFLVLILFLGWSITSYNKTFKDVVKVSLETDSVGNALPMNADVKVRGMIVGEVRSASTVDGVVTSQLAIDPDKAPLIPSNVTARLLPKTLFGERYVSLIVPENDAASPISEGTVLKQDTSGNAIEVGQLLDGLLPLLQAIPPQDLANTLGSLAQGLSGRGEQLGQTIDNLTNIVSGLNTELPNIQQTLVGLADFSQTYADAAPDLVSALDNLRTTGNTVVERQSSLDTLYGSLTSASYTTADFLQTNSENLIGLAANSREALELLAEFSPTFGCTFTYFAEGARRGKVVLGEGDEYPGINVSAPFVNPKGRYLPNQDEPRLFDDRGATCFEPAAPGEFFPQYPGGSINDGSYQVPTRNPGPQVIEGQGPPKSAQSSIVPAVSASAQPASYEGSDFERDTLAVIYGQASGVAPDSIPSWAAAIGAPALRGVEVTVP</sequence>
<dbReference type="PANTHER" id="PTHR33371">
    <property type="entry name" value="INTERMEMBRANE PHOSPHOLIPID TRANSPORT SYSTEM BINDING PROTEIN MLAD-RELATED"/>
    <property type="match status" value="1"/>
</dbReference>